<evidence type="ECO:0000259" key="6">
    <source>
        <dbReference type="PROSITE" id="PS51012"/>
    </source>
</evidence>
<evidence type="ECO:0000256" key="2">
    <source>
        <dbReference type="ARBA" id="ARBA00022692"/>
    </source>
</evidence>
<dbReference type="RefSeq" id="WP_194701062.1">
    <property type="nucleotide sequence ID" value="NZ_JADKNH010000003.1"/>
</dbReference>
<keyword evidence="5" id="KW-1003">Cell membrane</keyword>
<gene>
    <name evidence="7" type="ORF">ISU02_06840</name>
</gene>
<sequence length="271" mass="30962">MKHFIKVVRAEAHKQFRNKIHNVWVVFSMLIWPILAFAAAYFQFKPFSFEAITEKVSYLNDESIITYIMIGYFAMVFFRSFVQSAWEFSSERIYGTLELIYLSPASRIAIILGNAIASLAINVWMFALFMTGIYILFNQVPLMNGAVLTLALAMMVLMSILWGMLLNALFLFTRDSGMLFTVLEEPMELFAGVKIPVQLFPLWAKGIGLAFPLTYVIKLLREVVFLGHNLAEVSALFYTCIFICTIMFVATVFILKWGERHNAITGDMALF</sequence>
<name>A0ABR9ZQU0_9FIRM</name>
<evidence type="ECO:0000256" key="3">
    <source>
        <dbReference type="ARBA" id="ARBA00022989"/>
    </source>
</evidence>
<feature type="transmembrane region" description="Helical" evidence="5">
    <location>
        <begin position="149"/>
        <end position="172"/>
    </location>
</feature>
<dbReference type="PANTHER" id="PTHR43229">
    <property type="entry name" value="NODULATION PROTEIN J"/>
    <property type="match status" value="1"/>
</dbReference>
<dbReference type="Pfam" id="PF01061">
    <property type="entry name" value="ABC2_membrane"/>
    <property type="match status" value="1"/>
</dbReference>
<evidence type="ECO:0000256" key="5">
    <source>
        <dbReference type="RuleBase" id="RU361157"/>
    </source>
</evidence>
<evidence type="ECO:0000313" key="8">
    <source>
        <dbReference type="Proteomes" id="UP000614200"/>
    </source>
</evidence>
<protein>
    <recommendedName>
        <fullName evidence="5">Transport permease protein</fullName>
    </recommendedName>
</protein>
<feature type="transmembrane region" description="Helical" evidence="5">
    <location>
        <begin position="108"/>
        <end position="137"/>
    </location>
</feature>
<dbReference type="EMBL" id="JADKNH010000003">
    <property type="protein sequence ID" value="MBF4692828.1"/>
    <property type="molecule type" value="Genomic_DNA"/>
</dbReference>
<dbReference type="InterPro" id="IPR047817">
    <property type="entry name" value="ABC2_TM_bact-type"/>
</dbReference>
<comment type="subcellular location">
    <subcellularLocation>
        <location evidence="5">Cell membrane</location>
        <topology evidence="5">Multi-pass membrane protein</topology>
    </subcellularLocation>
    <subcellularLocation>
        <location evidence="1">Membrane</location>
        <topology evidence="1">Multi-pass membrane protein</topology>
    </subcellularLocation>
</comment>
<comment type="similarity">
    <text evidence="5">Belongs to the ABC-2 integral membrane protein family.</text>
</comment>
<reference evidence="7 8" key="1">
    <citation type="submission" date="2020-11" db="EMBL/GenBank/DDBJ databases">
        <title>Fusibacter basophilias sp. nov.</title>
        <authorList>
            <person name="Qiu D."/>
        </authorList>
    </citation>
    <scope>NUCLEOTIDE SEQUENCE [LARGE SCALE GENOMIC DNA]</scope>
    <source>
        <strain evidence="7 8">Q10-2</strain>
    </source>
</reference>
<dbReference type="InterPro" id="IPR051784">
    <property type="entry name" value="Nod_factor_ABC_transporter"/>
</dbReference>
<accession>A0ABR9ZQU0</accession>
<dbReference type="Proteomes" id="UP000614200">
    <property type="component" value="Unassembled WGS sequence"/>
</dbReference>
<feature type="domain" description="ABC transmembrane type-2" evidence="6">
    <location>
        <begin position="24"/>
        <end position="258"/>
    </location>
</feature>
<feature type="transmembrane region" description="Helical" evidence="5">
    <location>
        <begin position="193"/>
        <end position="215"/>
    </location>
</feature>
<dbReference type="PROSITE" id="PS51012">
    <property type="entry name" value="ABC_TM2"/>
    <property type="match status" value="1"/>
</dbReference>
<proteinExistence type="inferred from homology"/>
<dbReference type="InterPro" id="IPR013525">
    <property type="entry name" value="ABC2_TM"/>
</dbReference>
<evidence type="ECO:0000256" key="1">
    <source>
        <dbReference type="ARBA" id="ARBA00004141"/>
    </source>
</evidence>
<comment type="caution">
    <text evidence="7">The sequence shown here is derived from an EMBL/GenBank/DDBJ whole genome shotgun (WGS) entry which is preliminary data.</text>
</comment>
<keyword evidence="4 5" id="KW-0472">Membrane</keyword>
<dbReference type="PANTHER" id="PTHR43229:SF6">
    <property type="entry name" value="ABC-TYPE MULTIDRUG TRANSPORT SYSTEM, PERMEASE COMPONENT"/>
    <property type="match status" value="1"/>
</dbReference>
<evidence type="ECO:0000313" key="7">
    <source>
        <dbReference type="EMBL" id="MBF4692828.1"/>
    </source>
</evidence>
<evidence type="ECO:0000256" key="4">
    <source>
        <dbReference type="ARBA" id="ARBA00023136"/>
    </source>
</evidence>
<feature type="transmembrane region" description="Helical" evidence="5">
    <location>
        <begin position="235"/>
        <end position="255"/>
    </location>
</feature>
<keyword evidence="8" id="KW-1185">Reference proteome</keyword>
<keyword evidence="2 5" id="KW-0812">Transmembrane</keyword>
<keyword evidence="3 5" id="KW-1133">Transmembrane helix</keyword>
<feature type="transmembrane region" description="Helical" evidence="5">
    <location>
        <begin position="64"/>
        <end position="82"/>
    </location>
</feature>
<organism evidence="7 8">
    <name type="scientific">Fusibacter ferrireducens</name>
    <dbReference type="NCBI Taxonomy" id="2785058"/>
    <lineage>
        <taxon>Bacteria</taxon>
        <taxon>Bacillati</taxon>
        <taxon>Bacillota</taxon>
        <taxon>Clostridia</taxon>
        <taxon>Eubacteriales</taxon>
        <taxon>Eubacteriales Family XII. Incertae Sedis</taxon>
        <taxon>Fusibacter</taxon>
    </lineage>
</organism>
<feature type="transmembrane region" description="Helical" evidence="5">
    <location>
        <begin position="21"/>
        <end position="44"/>
    </location>
</feature>
<keyword evidence="5" id="KW-0813">Transport</keyword>